<dbReference type="Proteomes" id="UP000009320">
    <property type="component" value="Unassembled WGS sequence"/>
</dbReference>
<comment type="caution">
    <text evidence="1">The sequence shown here is derived from an EMBL/GenBank/DDBJ whole genome shotgun (WGS) entry which is preliminary data.</text>
</comment>
<sequence length="30" mass="3540">MEDFDFETVPDRTKTDSIKWNIDMDSNSCV</sequence>
<dbReference type="AlphaFoldDB" id="I7JVE5"/>
<reference evidence="1 2" key="1">
    <citation type="submission" date="2012-06" db="EMBL/GenBank/DDBJ databases">
        <title>Draft Genome Sequence of Lactobacillus hominis Strain CRBIP 24.179T, isolated from human intestine.</title>
        <authorList>
            <person name="Cousin S."/>
            <person name="Ma L."/>
            <person name="Bizet C."/>
            <person name="Loux V."/>
            <person name="Bouchier C."/>
            <person name="Clermont D."/>
            <person name="Creno S."/>
        </authorList>
    </citation>
    <scope>NUCLEOTIDE SEQUENCE [LARGE SCALE GENOMIC DNA]</scope>
    <source>
        <strain evidence="2">CRBIP 24.179T</strain>
    </source>
</reference>
<accession>I7JVE5</accession>
<evidence type="ECO:0000313" key="2">
    <source>
        <dbReference type="Proteomes" id="UP000009320"/>
    </source>
</evidence>
<dbReference type="EMBL" id="CAKE01000035">
    <property type="protein sequence ID" value="CCI82696.1"/>
    <property type="molecule type" value="Genomic_DNA"/>
</dbReference>
<keyword evidence="2" id="KW-1185">Reference proteome</keyword>
<name>I7JVE5_9LACO</name>
<protein>
    <submittedName>
        <fullName evidence="1">Uncharacterized protein</fullName>
    </submittedName>
</protein>
<gene>
    <name evidence="1" type="ORF">BN55_08435</name>
</gene>
<organism evidence="1 2">
    <name type="scientific">Lactobacillus hominis DSM 23910 = CRBIP 24.179</name>
    <dbReference type="NCBI Taxonomy" id="1423758"/>
    <lineage>
        <taxon>Bacteria</taxon>
        <taxon>Bacillati</taxon>
        <taxon>Bacillota</taxon>
        <taxon>Bacilli</taxon>
        <taxon>Lactobacillales</taxon>
        <taxon>Lactobacillaceae</taxon>
        <taxon>Lactobacillus</taxon>
    </lineage>
</organism>
<evidence type="ECO:0000313" key="1">
    <source>
        <dbReference type="EMBL" id="CCI82696.1"/>
    </source>
</evidence>
<proteinExistence type="predicted"/>